<dbReference type="InterPro" id="IPR020846">
    <property type="entry name" value="MFS_dom"/>
</dbReference>
<feature type="transmembrane region" description="Helical" evidence="6">
    <location>
        <begin position="131"/>
        <end position="149"/>
    </location>
</feature>
<dbReference type="EMBL" id="JH711582">
    <property type="protein sequence ID" value="EIW78231.1"/>
    <property type="molecule type" value="Genomic_DNA"/>
</dbReference>
<keyword evidence="4 6" id="KW-0472">Membrane</keyword>
<evidence type="ECO:0000259" key="7">
    <source>
        <dbReference type="PROSITE" id="PS50850"/>
    </source>
</evidence>
<feature type="transmembrane region" description="Helical" evidence="6">
    <location>
        <begin position="102"/>
        <end position="119"/>
    </location>
</feature>
<keyword evidence="3 6" id="KW-1133">Transmembrane helix</keyword>
<comment type="caution">
    <text evidence="8">The sequence shown here is derived from an EMBL/GenBank/DDBJ whole genome shotgun (WGS) entry which is preliminary data.</text>
</comment>
<dbReference type="SUPFAM" id="SSF103473">
    <property type="entry name" value="MFS general substrate transporter"/>
    <property type="match status" value="1"/>
</dbReference>
<dbReference type="RefSeq" id="XP_007771304.1">
    <property type="nucleotide sequence ID" value="XM_007773114.1"/>
</dbReference>
<dbReference type="Pfam" id="PF07690">
    <property type="entry name" value="MFS_1"/>
    <property type="match status" value="1"/>
</dbReference>
<evidence type="ECO:0000256" key="4">
    <source>
        <dbReference type="ARBA" id="ARBA00023136"/>
    </source>
</evidence>
<feature type="domain" description="Major facilitator superfamily (MFS) profile" evidence="7">
    <location>
        <begin position="66"/>
        <end position="537"/>
    </location>
</feature>
<keyword evidence="9" id="KW-1185">Reference proteome</keyword>
<dbReference type="PANTHER" id="PTHR23502:SF5">
    <property type="entry name" value="QUINIDINE RESISTANCE PROTEIN 3"/>
    <property type="match status" value="1"/>
</dbReference>
<dbReference type="OMA" id="WRTSFEQ"/>
<feature type="region of interest" description="Disordered" evidence="5">
    <location>
        <begin position="261"/>
        <end position="303"/>
    </location>
</feature>
<protein>
    <submittedName>
        <fullName evidence="8">MFS general substrate transporter</fullName>
    </submittedName>
</protein>
<comment type="subcellular location">
    <subcellularLocation>
        <location evidence="1">Membrane</location>
        <topology evidence="1">Multi-pass membrane protein</topology>
    </subcellularLocation>
</comment>
<evidence type="ECO:0000313" key="9">
    <source>
        <dbReference type="Proteomes" id="UP000053558"/>
    </source>
</evidence>
<evidence type="ECO:0000256" key="3">
    <source>
        <dbReference type="ARBA" id="ARBA00022989"/>
    </source>
</evidence>
<feature type="transmembrane region" description="Helical" evidence="6">
    <location>
        <begin position="161"/>
        <end position="181"/>
    </location>
</feature>
<dbReference type="GO" id="GO:0005886">
    <property type="term" value="C:plasma membrane"/>
    <property type="evidence" value="ECO:0007669"/>
    <property type="project" value="TreeGrafter"/>
</dbReference>
<dbReference type="Gene3D" id="1.20.1720.10">
    <property type="entry name" value="Multidrug resistance protein D"/>
    <property type="match status" value="1"/>
</dbReference>
<feature type="transmembrane region" description="Helical" evidence="6">
    <location>
        <begin position="342"/>
        <end position="360"/>
    </location>
</feature>
<dbReference type="GeneID" id="19203544"/>
<dbReference type="Proteomes" id="UP000053558">
    <property type="component" value="Unassembled WGS sequence"/>
</dbReference>
<dbReference type="CDD" id="cd17323">
    <property type="entry name" value="MFS_Tpo1_MDR_like"/>
    <property type="match status" value="1"/>
</dbReference>
<keyword evidence="2 6" id="KW-0812">Transmembrane</keyword>
<feature type="transmembrane region" description="Helical" evidence="6">
    <location>
        <begin position="220"/>
        <end position="240"/>
    </location>
</feature>
<dbReference type="Gene3D" id="1.20.1250.20">
    <property type="entry name" value="MFS general substrate transporter like domains"/>
    <property type="match status" value="1"/>
</dbReference>
<feature type="transmembrane region" description="Helical" evidence="6">
    <location>
        <begin position="445"/>
        <end position="465"/>
    </location>
</feature>
<evidence type="ECO:0000256" key="2">
    <source>
        <dbReference type="ARBA" id="ARBA00022692"/>
    </source>
</evidence>
<feature type="compositionally biased region" description="Polar residues" evidence="5">
    <location>
        <begin position="1"/>
        <end position="18"/>
    </location>
</feature>
<feature type="compositionally biased region" description="Basic and acidic residues" evidence="5">
    <location>
        <begin position="288"/>
        <end position="303"/>
    </location>
</feature>
<feature type="region of interest" description="Disordered" evidence="5">
    <location>
        <begin position="1"/>
        <end position="32"/>
    </location>
</feature>
<reference evidence="9" key="1">
    <citation type="journal article" date="2012" name="Science">
        <title>The Paleozoic origin of enzymatic lignin decomposition reconstructed from 31 fungal genomes.</title>
        <authorList>
            <person name="Floudas D."/>
            <person name="Binder M."/>
            <person name="Riley R."/>
            <person name="Barry K."/>
            <person name="Blanchette R.A."/>
            <person name="Henrissat B."/>
            <person name="Martinez A.T."/>
            <person name="Otillar R."/>
            <person name="Spatafora J.W."/>
            <person name="Yadav J.S."/>
            <person name="Aerts A."/>
            <person name="Benoit I."/>
            <person name="Boyd A."/>
            <person name="Carlson A."/>
            <person name="Copeland A."/>
            <person name="Coutinho P.M."/>
            <person name="de Vries R.P."/>
            <person name="Ferreira P."/>
            <person name="Findley K."/>
            <person name="Foster B."/>
            <person name="Gaskell J."/>
            <person name="Glotzer D."/>
            <person name="Gorecki P."/>
            <person name="Heitman J."/>
            <person name="Hesse C."/>
            <person name="Hori C."/>
            <person name="Igarashi K."/>
            <person name="Jurgens J.A."/>
            <person name="Kallen N."/>
            <person name="Kersten P."/>
            <person name="Kohler A."/>
            <person name="Kuees U."/>
            <person name="Kumar T.K.A."/>
            <person name="Kuo A."/>
            <person name="LaButti K."/>
            <person name="Larrondo L.F."/>
            <person name="Lindquist E."/>
            <person name="Ling A."/>
            <person name="Lombard V."/>
            <person name="Lucas S."/>
            <person name="Lundell T."/>
            <person name="Martin R."/>
            <person name="McLaughlin D.J."/>
            <person name="Morgenstern I."/>
            <person name="Morin E."/>
            <person name="Murat C."/>
            <person name="Nagy L.G."/>
            <person name="Nolan M."/>
            <person name="Ohm R.A."/>
            <person name="Patyshakuliyeva A."/>
            <person name="Rokas A."/>
            <person name="Ruiz-Duenas F.J."/>
            <person name="Sabat G."/>
            <person name="Salamov A."/>
            <person name="Samejima M."/>
            <person name="Schmutz J."/>
            <person name="Slot J.C."/>
            <person name="St John F."/>
            <person name="Stenlid J."/>
            <person name="Sun H."/>
            <person name="Sun S."/>
            <person name="Syed K."/>
            <person name="Tsang A."/>
            <person name="Wiebenga A."/>
            <person name="Young D."/>
            <person name="Pisabarro A."/>
            <person name="Eastwood D.C."/>
            <person name="Martin F."/>
            <person name="Cullen D."/>
            <person name="Grigoriev I.V."/>
            <person name="Hibbett D.S."/>
        </authorList>
    </citation>
    <scope>NUCLEOTIDE SEQUENCE [LARGE SCALE GENOMIC DNA]</scope>
    <source>
        <strain evidence="9">RWD-64-598 SS2</strain>
    </source>
</reference>
<dbReference type="GO" id="GO:0022857">
    <property type="term" value="F:transmembrane transporter activity"/>
    <property type="evidence" value="ECO:0007669"/>
    <property type="project" value="InterPro"/>
</dbReference>
<evidence type="ECO:0000256" key="1">
    <source>
        <dbReference type="ARBA" id="ARBA00004141"/>
    </source>
</evidence>
<sequence>MTVENLNAISPALAQTSHNPEDHSPGTATPVTIRSPCNQPEVKVDIEHVHVEDDPRMWSNTRKNSVLFIISGATMIAGLTGNIQNPANAQIQQQLHASAQDISLSLAMFILIQGSAPLFWSTLSEIKGRKLVYLVSIAIFIVTTAIVAISRTIGLVIGMRVLQAAGSSSVMSVGAASLADIYEPHQRGTMMGIYYSAPLLGPALGPIIGGALTQGFGWRAVFWFLCIWGGVIFAAFAFLFKDTFRKERSLTYQNVLKRRIRERQQHEQQKARKSRSGDVTPATARPSVENEHANEKEQGSPKDLEAQRVVVSAEVMKEIKPSLADVNPLPPYWRVIKQKNNLVAITSSGLLFAFSYSITYTCARTLADSYGYNALTTGLVLLAFGIGSVAGSIFGGRWSDRALARLKVENGGVSYAEMRLDSTKTVMLFFPPSVIGYAWVCQERVHVAAVCVMLFLCGFFSIWIYSSTLSYLVDANVGRSSSAVASNSTFRGLFAFVAAEVAIPLQDAIGDGGLYTLWGGLMILSQGMTLLVIYKGREWREQSIEAENAKQERKDGVGQA</sequence>
<feature type="transmembrane region" description="Helical" evidence="6">
    <location>
        <begin position="193"/>
        <end position="214"/>
    </location>
</feature>
<organism evidence="8 9">
    <name type="scientific">Coniophora puteana (strain RWD-64-598)</name>
    <name type="common">Brown rot fungus</name>
    <dbReference type="NCBI Taxonomy" id="741705"/>
    <lineage>
        <taxon>Eukaryota</taxon>
        <taxon>Fungi</taxon>
        <taxon>Dikarya</taxon>
        <taxon>Basidiomycota</taxon>
        <taxon>Agaricomycotina</taxon>
        <taxon>Agaricomycetes</taxon>
        <taxon>Agaricomycetidae</taxon>
        <taxon>Boletales</taxon>
        <taxon>Coniophorineae</taxon>
        <taxon>Coniophoraceae</taxon>
        <taxon>Coniophora</taxon>
    </lineage>
</organism>
<dbReference type="AlphaFoldDB" id="A0A5M3MHX5"/>
<feature type="transmembrane region" description="Helical" evidence="6">
    <location>
        <begin position="515"/>
        <end position="534"/>
    </location>
</feature>
<gene>
    <name evidence="8" type="ORF">CONPUDRAFT_156232</name>
</gene>
<evidence type="ECO:0000256" key="5">
    <source>
        <dbReference type="SAM" id="MobiDB-lite"/>
    </source>
</evidence>
<name>A0A5M3MHX5_CONPW</name>
<dbReference type="PROSITE" id="PS50850">
    <property type="entry name" value="MFS"/>
    <property type="match status" value="1"/>
</dbReference>
<dbReference type="PANTHER" id="PTHR23502">
    <property type="entry name" value="MAJOR FACILITATOR SUPERFAMILY"/>
    <property type="match status" value="1"/>
</dbReference>
<dbReference type="InterPro" id="IPR011701">
    <property type="entry name" value="MFS"/>
</dbReference>
<dbReference type="OrthoDB" id="2585655at2759"/>
<feature type="transmembrane region" description="Helical" evidence="6">
    <location>
        <begin position="372"/>
        <end position="395"/>
    </location>
</feature>
<evidence type="ECO:0000313" key="8">
    <source>
        <dbReference type="EMBL" id="EIW78231.1"/>
    </source>
</evidence>
<accession>A0A5M3MHX5</accession>
<dbReference type="KEGG" id="cput:CONPUDRAFT_156232"/>
<feature type="transmembrane region" description="Helical" evidence="6">
    <location>
        <begin position="65"/>
        <end position="82"/>
    </location>
</feature>
<proteinExistence type="predicted"/>
<evidence type="ECO:0000256" key="6">
    <source>
        <dbReference type="SAM" id="Phobius"/>
    </source>
</evidence>
<dbReference type="InterPro" id="IPR036259">
    <property type="entry name" value="MFS_trans_sf"/>
</dbReference>